<comment type="caution">
    <text evidence="1">The sequence shown here is derived from an EMBL/GenBank/DDBJ whole genome shotgun (WGS) entry which is preliminary data.</text>
</comment>
<organism evidence="1 2">
    <name type="scientific">Mauremys mutica</name>
    <name type="common">yellowpond turtle</name>
    <dbReference type="NCBI Taxonomy" id="74926"/>
    <lineage>
        <taxon>Eukaryota</taxon>
        <taxon>Metazoa</taxon>
        <taxon>Chordata</taxon>
        <taxon>Craniata</taxon>
        <taxon>Vertebrata</taxon>
        <taxon>Euteleostomi</taxon>
        <taxon>Archelosauria</taxon>
        <taxon>Testudinata</taxon>
        <taxon>Testudines</taxon>
        <taxon>Cryptodira</taxon>
        <taxon>Durocryptodira</taxon>
        <taxon>Testudinoidea</taxon>
        <taxon>Geoemydidae</taxon>
        <taxon>Geoemydinae</taxon>
        <taxon>Mauremys</taxon>
    </lineage>
</organism>
<reference evidence="1" key="1">
    <citation type="submission" date="2021-09" db="EMBL/GenBank/DDBJ databases">
        <title>The genome of Mauremys mutica provides insights into the evolution of semi-aquatic lifestyle.</title>
        <authorList>
            <person name="Gong S."/>
            <person name="Gao Y."/>
        </authorList>
    </citation>
    <scope>NUCLEOTIDE SEQUENCE</scope>
    <source>
        <strain evidence="1">MM-2020</strain>
        <tissue evidence="1">Muscle</tissue>
    </source>
</reference>
<dbReference type="Proteomes" id="UP000827986">
    <property type="component" value="Unassembled WGS sequence"/>
</dbReference>
<proteinExistence type="predicted"/>
<protein>
    <submittedName>
        <fullName evidence="1">Uncharacterized protein</fullName>
    </submittedName>
</protein>
<keyword evidence="2" id="KW-1185">Reference proteome</keyword>
<name>A0A9D3X5Z2_9SAUR</name>
<dbReference type="EMBL" id="JAHDVG010000482">
    <property type="protein sequence ID" value="KAH1173516.1"/>
    <property type="molecule type" value="Genomic_DNA"/>
</dbReference>
<evidence type="ECO:0000313" key="1">
    <source>
        <dbReference type="EMBL" id="KAH1173516.1"/>
    </source>
</evidence>
<dbReference type="AlphaFoldDB" id="A0A9D3X5Z2"/>
<sequence>MALKWDSGEAGSLIALQSPAGMTSHHLNLVSSPSANKGLKVSLALAYFQCELLGVETITTVPSTGAVSVCAINSTARAKGLYAFTPPSPRRKGKRGFQAAHTVEAC</sequence>
<evidence type="ECO:0000313" key="2">
    <source>
        <dbReference type="Proteomes" id="UP000827986"/>
    </source>
</evidence>
<gene>
    <name evidence="1" type="ORF">KIL84_017355</name>
</gene>
<accession>A0A9D3X5Z2</accession>